<name>A0ABQ5FVU6_9ASTR</name>
<organism evidence="2 3">
    <name type="scientific">Tanacetum coccineum</name>
    <dbReference type="NCBI Taxonomy" id="301880"/>
    <lineage>
        <taxon>Eukaryota</taxon>
        <taxon>Viridiplantae</taxon>
        <taxon>Streptophyta</taxon>
        <taxon>Embryophyta</taxon>
        <taxon>Tracheophyta</taxon>
        <taxon>Spermatophyta</taxon>
        <taxon>Magnoliopsida</taxon>
        <taxon>eudicotyledons</taxon>
        <taxon>Gunneridae</taxon>
        <taxon>Pentapetalae</taxon>
        <taxon>asterids</taxon>
        <taxon>campanulids</taxon>
        <taxon>Asterales</taxon>
        <taxon>Asteraceae</taxon>
        <taxon>Asteroideae</taxon>
        <taxon>Anthemideae</taxon>
        <taxon>Anthemidinae</taxon>
        <taxon>Tanacetum</taxon>
    </lineage>
</organism>
<evidence type="ECO:0000256" key="1">
    <source>
        <dbReference type="SAM" id="MobiDB-lite"/>
    </source>
</evidence>
<feature type="region of interest" description="Disordered" evidence="1">
    <location>
        <begin position="1"/>
        <end position="30"/>
    </location>
</feature>
<protein>
    <recommendedName>
        <fullName evidence="4">Reverse transcriptase domain-containing protein</fullName>
    </recommendedName>
</protein>
<proteinExistence type="predicted"/>
<comment type="caution">
    <text evidence="2">The sequence shown here is derived from an EMBL/GenBank/DDBJ whole genome shotgun (WGS) entry which is preliminary data.</text>
</comment>
<evidence type="ECO:0000313" key="2">
    <source>
        <dbReference type="EMBL" id="GJT66777.1"/>
    </source>
</evidence>
<dbReference type="Proteomes" id="UP001151760">
    <property type="component" value="Unassembled WGS sequence"/>
</dbReference>
<feature type="compositionally biased region" description="Basic and acidic residues" evidence="1">
    <location>
        <begin position="14"/>
        <end position="30"/>
    </location>
</feature>
<evidence type="ECO:0000313" key="3">
    <source>
        <dbReference type="Proteomes" id="UP001151760"/>
    </source>
</evidence>
<accession>A0ABQ5FVU6</accession>
<reference evidence="2" key="1">
    <citation type="journal article" date="2022" name="Int. J. Mol. Sci.">
        <title>Draft Genome of Tanacetum Coccineum: Genomic Comparison of Closely Related Tanacetum-Family Plants.</title>
        <authorList>
            <person name="Yamashiro T."/>
            <person name="Shiraishi A."/>
            <person name="Nakayama K."/>
            <person name="Satake H."/>
        </authorList>
    </citation>
    <scope>NUCLEOTIDE SEQUENCE</scope>
</reference>
<sequence length="242" mass="27030">MLTNEAIRNGSLRKNTEKRGNGGEPSRDEMLGMITRDLRLGGDLPQPLTLLGESTWVPRPSVQTTAFTITPRCLVIRTPETCSWDVFECGGTDHYKAACPRLNQAPRQGGNCQNHAMAIEGGQGHENNGNQARGGAFMMGAEEARQDPNIMTVQAQGRYHFHEKVVRIPLPNGKKILRVLGENPNEKMRHLISAKIEEQNRKDIVIVRNFPEVFPDDLSGLPPSREFEFRIDLIPRAMPIAK</sequence>
<gene>
    <name evidence="2" type="ORF">Tco_1018257</name>
</gene>
<reference evidence="2" key="2">
    <citation type="submission" date="2022-01" db="EMBL/GenBank/DDBJ databases">
        <authorList>
            <person name="Yamashiro T."/>
            <person name="Shiraishi A."/>
            <person name="Satake H."/>
            <person name="Nakayama K."/>
        </authorList>
    </citation>
    <scope>NUCLEOTIDE SEQUENCE</scope>
</reference>
<evidence type="ECO:0008006" key="4">
    <source>
        <dbReference type="Google" id="ProtNLM"/>
    </source>
</evidence>
<dbReference type="EMBL" id="BQNB010017746">
    <property type="protein sequence ID" value="GJT66777.1"/>
    <property type="molecule type" value="Genomic_DNA"/>
</dbReference>
<keyword evidence="3" id="KW-1185">Reference proteome</keyword>